<dbReference type="GO" id="GO:0003824">
    <property type="term" value="F:catalytic activity"/>
    <property type="evidence" value="ECO:0007669"/>
    <property type="project" value="UniProtKB-ARBA"/>
</dbReference>
<dbReference type="CDD" id="cd01949">
    <property type="entry name" value="GGDEF"/>
    <property type="match status" value="1"/>
</dbReference>
<dbReference type="Gene3D" id="3.20.20.450">
    <property type="entry name" value="EAL domain"/>
    <property type="match status" value="1"/>
</dbReference>
<feature type="domain" description="PAS" evidence="3">
    <location>
        <begin position="181"/>
        <end position="228"/>
    </location>
</feature>
<evidence type="ECO:0000256" key="1">
    <source>
        <dbReference type="ARBA" id="ARBA00001946"/>
    </source>
</evidence>
<comment type="cofactor">
    <cofactor evidence="1">
        <name>Mg(2+)</name>
        <dbReference type="ChEBI" id="CHEBI:18420"/>
    </cofactor>
</comment>
<dbReference type="InterPro" id="IPR043128">
    <property type="entry name" value="Rev_trsase/Diguanyl_cyclase"/>
</dbReference>
<evidence type="ECO:0000256" key="2">
    <source>
        <dbReference type="SAM" id="Coils"/>
    </source>
</evidence>
<dbReference type="Gene3D" id="3.30.70.270">
    <property type="match status" value="1"/>
</dbReference>
<dbReference type="CDD" id="cd00130">
    <property type="entry name" value="PAS"/>
    <property type="match status" value="1"/>
</dbReference>
<dbReference type="FunFam" id="3.30.70.270:FF:000001">
    <property type="entry name" value="Diguanylate cyclase domain protein"/>
    <property type="match status" value="1"/>
</dbReference>
<dbReference type="Pfam" id="PF00990">
    <property type="entry name" value="GGDEF"/>
    <property type="match status" value="1"/>
</dbReference>
<dbReference type="Pfam" id="PF00563">
    <property type="entry name" value="EAL"/>
    <property type="match status" value="1"/>
</dbReference>
<dbReference type="InterPro" id="IPR001610">
    <property type="entry name" value="PAC"/>
</dbReference>
<dbReference type="EMBL" id="LUUK01000090">
    <property type="protein sequence ID" value="OAI21847.1"/>
    <property type="molecule type" value="Genomic_DNA"/>
</dbReference>
<evidence type="ECO:0000259" key="4">
    <source>
        <dbReference type="PROSITE" id="PS50113"/>
    </source>
</evidence>
<dbReference type="Proteomes" id="UP000077628">
    <property type="component" value="Unassembled WGS sequence"/>
</dbReference>
<dbReference type="RefSeq" id="WP_064026726.1">
    <property type="nucleotide sequence ID" value="NZ_LUUK01000090.1"/>
</dbReference>
<name>A0A177NUU5_9GAMM</name>
<keyword evidence="8" id="KW-1185">Reference proteome</keyword>
<feature type="domain" description="GGDEF" evidence="6">
    <location>
        <begin position="339"/>
        <end position="472"/>
    </location>
</feature>
<dbReference type="SMART" id="SM00091">
    <property type="entry name" value="PAS"/>
    <property type="match status" value="2"/>
</dbReference>
<evidence type="ECO:0000313" key="7">
    <source>
        <dbReference type="EMBL" id="OAI21847.1"/>
    </source>
</evidence>
<dbReference type="Pfam" id="PF08448">
    <property type="entry name" value="PAS_4"/>
    <property type="match status" value="1"/>
</dbReference>
<dbReference type="SMART" id="SM00086">
    <property type="entry name" value="PAC"/>
    <property type="match status" value="1"/>
</dbReference>
<dbReference type="PROSITE" id="PS50887">
    <property type="entry name" value="GGDEF"/>
    <property type="match status" value="1"/>
</dbReference>
<gene>
    <name evidence="7" type="ORF">A1355_22935</name>
</gene>
<dbReference type="InterPro" id="IPR035919">
    <property type="entry name" value="EAL_sf"/>
</dbReference>
<keyword evidence="2" id="KW-0175">Coiled coil</keyword>
<dbReference type="InterPro" id="IPR000160">
    <property type="entry name" value="GGDEF_dom"/>
</dbReference>
<dbReference type="AlphaFoldDB" id="A0A177NUU5"/>
<dbReference type="InterPro" id="IPR000014">
    <property type="entry name" value="PAS"/>
</dbReference>
<reference evidence="8" key="1">
    <citation type="submission" date="2016-03" db="EMBL/GenBank/DDBJ databases">
        <authorList>
            <person name="Heylen K."/>
            <person name="De Vos P."/>
            <person name="Vekeman B."/>
        </authorList>
    </citation>
    <scope>NUCLEOTIDE SEQUENCE [LARGE SCALE GENOMIC DNA]</scope>
    <source>
        <strain evidence="8">R-45383</strain>
    </source>
</reference>
<dbReference type="Gene3D" id="3.30.450.20">
    <property type="entry name" value="PAS domain"/>
    <property type="match status" value="2"/>
</dbReference>
<proteinExistence type="predicted"/>
<dbReference type="InterPro" id="IPR052155">
    <property type="entry name" value="Biofilm_reg_signaling"/>
</dbReference>
<accession>A0A177NUU5</accession>
<dbReference type="SMART" id="SM00267">
    <property type="entry name" value="GGDEF"/>
    <property type="match status" value="1"/>
</dbReference>
<organism evidence="7 8">
    <name type="scientific">Methylomonas koyamae</name>
    <dbReference type="NCBI Taxonomy" id="702114"/>
    <lineage>
        <taxon>Bacteria</taxon>
        <taxon>Pseudomonadati</taxon>
        <taxon>Pseudomonadota</taxon>
        <taxon>Gammaproteobacteria</taxon>
        <taxon>Methylococcales</taxon>
        <taxon>Methylococcaceae</taxon>
        <taxon>Methylomonas</taxon>
    </lineage>
</organism>
<dbReference type="SMART" id="SM00052">
    <property type="entry name" value="EAL"/>
    <property type="match status" value="1"/>
</dbReference>
<dbReference type="InterPro" id="IPR000700">
    <property type="entry name" value="PAS-assoc_C"/>
</dbReference>
<sequence length="746" mass="83947">MKNRNDTIRKKVELRQRAERQLANTAPDMPVDPQDRSLHELQVHQIELEIQNEALREARGLAEQALERYAELFDFAPIAYFTLGDDGGTQQANFKGEQLLKLQRFTVDGRRFADFVAGEFRPVFDQFLEQVFAGIAARHCEIVLAAAGTSRWVTIEAIADRKNRTCLAAVIDITERKRNEQEVQLAATIYLALSEAIMVADADNRIVAINPAFSSLTGYSADEAIGQSTSLLKSGRQDQAFFQAMWHSLHQTGQWQGELWNRRKNGEEFLARLSISTVYGDSGQIVRRVAMSSDITEQRRAEEIIHRQANVDPLTGLPNRRLFLDRLQRAIGKSRRGHQKLALMFLDLDHFKDINDTLGHDVGDRLLEETTHRLMACIRETDTLARPGGDEFTLIMGELQDLNSIDRVAQAILRTMTAPFKLKDERCYISVSIGIALYPDDADSLEDLLKKADQAMYAAKKLGRSRFCYFTPAMQEAAEIRLRLTNDLRHALADRQIWVAYQPIVDLATGEIRKAEALIRWEHPTRGLVNPAEFIPIAEDTGLITEIGSWVFHQVAEQVAVWRNRHSAQFQISINKSPAQFHNNSDKLGDWFEHLQRLGLPGGCIAVEITEGLLLDASNTVTEKLLAFKNAGMQTSLDDFGTGYSSLSYLNKYQIDFLKIDQAFVSGLTAHSTDMALCEAIIMLAHVLGMKVIAEGVETEVQRDLLMQAGCDYGQGYLFSKPVPAADFEKLFSSTRADGGPRFQQR</sequence>
<evidence type="ECO:0000259" key="6">
    <source>
        <dbReference type="PROSITE" id="PS50887"/>
    </source>
</evidence>
<dbReference type="Pfam" id="PF13426">
    <property type="entry name" value="PAS_9"/>
    <property type="match status" value="1"/>
</dbReference>
<evidence type="ECO:0000259" key="5">
    <source>
        <dbReference type="PROSITE" id="PS50883"/>
    </source>
</evidence>
<dbReference type="PANTHER" id="PTHR44757:SF2">
    <property type="entry name" value="BIOFILM ARCHITECTURE MAINTENANCE PROTEIN MBAA"/>
    <property type="match status" value="1"/>
</dbReference>
<dbReference type="InterPro" id="IPR013656">
    <property type="entry name" value="PAS_4"/>
</dbReference>
<dbReference type="PROSITE" id="PS50883">
    <property type="entry name" value="EAL"/>
    <property type="match status" value="1"/>
</dbReference>
<feature type="domain" description="EAL" evidence="5">
    <location>
        <begin position="481"/>
        <end position="736"/>
    </location>
</feature>
<feature type="coiled-coil region" evidence="2">
    <location>
        <begin position="38"/>
        <end position="68"/>
    </location>
</feature>
<protein>
    <submittedName>
        <fullName evidence="7">Diguanylate cyclase</fullName>
    </submittedName>
</protein>
<dbReference type="InterPro" id="IPR029787">
    <property type="entry name" value="Nucleotide_cyclase"/>
</dbReference>
<dbReference type="SUPFAM" id="SSF55073">
    <property type="entry name" value="Nucleotide cyclase"/>
    <property type="match status" value="1"/>
</dbReference>
<dbReference type="NCBIfam" id="TIGR00229">
    <property type="entry name" value="sensory_box"/>
    <property type="match status" value="2"/>
</dbReference>
<evidence type="ECO:0000259" key="3">
    <source>
        <dbReference type="PROSITE" id="PS50112"/>
    </source>
</evidence>
<dbReference type="SUPFAM" id="SSF55785">
    <property type="entry name" value="PYP-like sensor domain (PAS domain)"/>
    <property type="match status" value="2"/>
</dbReference>
<dbReference type="InterPro" id="IPR035965">
    <property type="entry name" value="PAS-like_dom_sf"/>
</dbReference>
<dbReference type="STRING" id="702114.A1355_22935"/>
<dbReference type="CDD" id="cd01948">
    <property type="entry name" value="EAL"/>
    <property type="match status" value="1"/>
</dbReference>
<feature type="domain" description="PAC" evidence="4">
    <location>
        <begin position="255"/>
        <end position="307"/>
    </location>
</feature>
<dbReference type="SUPFAM" id="SSF141868">
    <property type="entry name" value="EAL domain-like"/>
    <property type="match status" value="1"/>
</dbReference>
<dbReference type="NCBIfam" id="TIGR00254">
    <property type="entry name" value="GGDEF"/>
    <property type="match status" value="1"/>
</dbReference>
<evidence type="ECO:0000313" key="8">
    <source>
        <dbReference type="Proteomes" id="UP000077628"/>
    </source>
</evidence>
<dbReference type="PANTHER" id="PTHR44757">
    <property type="entry name" value="DIGUANYLATE CYCLASE DGCP"/>
    <property type="match status" value="1"/>
</dbReference>
<comment type="caution">
    <text evidence="7">The sequence shown here is derived from an EMBL/GenBank/DDBJ whole genome shotgun (WGS) entry which is preliminary data.</text>
</comment>
<dbReference type="PROSITE" id="PS50112">
    <property type="entry name" value="PAS"/>
    <property type="match status" value="1"/>
</dbReference>
<dbReference type="PROSITE" id="PS50113">
    <property type="entry name" value="PAC"/>
    <property type="match status" value="1"/>
</dbReference>
<dbReference type="InterPro" id="IPR001633">
    <property type="entry name" value="EAL_dom"/>
</dbReference>
<dbReference type="OrthoDB" id="5571542at2"/>